<reference evidence="3" key="2">
    <citation type="submission" date="2017-02" db="UniProtKB">
        <authorList>
            <consortium name="WormBaseParasite"/>
        </authorList>
    </citation>
    <scope>IDENTIFICATION</scope>
</reference>
<reference evidence="2" key="1">
    <citation type="submission" date="2012-09" db="EMBL/GenBank/DDBJ databases">
        <authorList>
            <person name="Martin A.A."/>
        </authorList>
    </citation>
    <scope>NUCLEOTIDE SEQUENCE</scope>
</reference>
<sequence>MIFINSRPLDESVYHDRRPSKAPSHHSVHEPRSLQISVSLCRVVLCLLLLYLLVSIVPVLLHYPLSLVSLFVPCVTMLYSLCKIKSESRSDHWPCLLVAVIGILVKTTATIVYIIVFPFKDSEKNHSLLPFRRQTHADVSLNQYRMVFFVILIGLEILMLLIAICLKWHLVAFEKIESDAQKRVSEENSPFLEQTFYPLKQPRPVRSESHMADDS</sequence>
<dbReference type="Proteomes" id="UP000035642">
    <property type="component" value="Unassembled WGS sequence"/>
</dbReference>
<accession>A0A0K0DCW4</accession>
<keyword evidence="1" id="KW-0812">Transmembrane</keyword>
<keyword evidence="1" id="KW-1133">Transmembrane helix</keyword>
<feature type="transmembrane region" description="Helical" evidence="1">
    <location>
        <begin position="146"/>
        <end position="166"/>
    </location>
</feature>
<keyword evidence="1" id="KW-0472">Membrane</keyword>
<feature type="transmembrane region" description="Helical" evidence="1">
    <location>
        <begin position="60"/>
        <end position="81"/>
    </location>
</feature>
<keyword evidence="2" id="KW-1185">Reference proteome</keyword>
<proteinExistence type="predicted"/>
<dbReference type="WBParaSite" id="ACAC_0000847101-mRNA-1">
    <property type="protein sequence ID" value="ACAC_0000847101-mRNA-1"/>
    <property type="gene ID" value="ACAC_0000847101"/>
</dbReference>
<feature type="transmembrane region" description="Helical" evidence="1">
    <location>
        <begin position="34"/>
        <end position="54"/>
    </location>
</feature>
<dbReference type="AlphaFoldDB" id="A0A0K0DCW4"/>
<evidence type="ECO:0000313" key="3">
    <source>
        <dbReference type="WBParaSite" id="ACAC_0000847101-mRNA-1"/>
    </source>
</evidence>
<protein>
    <submittedName>
        <fullName evidence="3">Transmembrane protein</fullName>
    </submittedName>
</protein>
<name>A0A0K0DCW4_ANGCA</name>
<evidence type="ECO:0000256" key="1">
    <source>
        <dbReference type="SAM" id="Phobius"/>
    </source>
</evidence>
<organism evidence="2 3">
    <name type="scientific">Angiostrongylus cantonensis</name>
    <name type="common">Rat lungworm</name>
    <dbReference type="NCBI Taxonomy" id="6313"/>
    <lineage>
        <taxon>Eukaryota</taxon>
        <taxon>Metazoa</taxon>
        <taxon>Ecdysozoa</taxon>
        <taxon>Nematoda</taxon>
        <taxon>Chromadorea</taxon>
        <taxon>Rhabditida</taxon>
        <taxon>Rhabditina</taxon>
        <taxon>Rhabditomorpha</taxon>
        <taxon>Strongyloidea</taxon>
        <taxon>Metastrongylidae</taxon>
        <taxon>Angiostrongylus</taxon>
    </lineage>
</organism>
<evidence type="ECO:0000313" key="2">
    <source>
        <dbReference type="Proteomes" id="UP000035642"/>
    </source>
</evidence>
<feature type="transmembrane region" description="Helical" evidence="1">
    <location>
        <begin position="93"/>
        <end position="119"/>
    </location>
</feature>